<protein>
    <submittedName>
        <fullName evidence="2">NAD(P)-binding protein</fullName>
    </submittedName>
</protein>
<comment type="caution">
    <text evidence="2">The sequence shown here is derived from an EMBL/GenBank/DDBJ whole genome shotgun (WGS) entry which is preliminary data.</text>
</comment>
<dbReference type="InterPro" id="IPR015899">
    <property type="entry name" value="UDP-GalPyranose_mutase_C"/>
</dbReference>
<feature type="domain" description="UDP-galactopyranose mutase C-terminal" evidence="1">
    <location>
        <begin position="147"/>
        <end position="347"/>
    </location>
</feature>
<dbReference type="Pfam" id="PF13450">
    <property type="entry name" value="NAD_binding_8"/>
    <property type="match status" value="1"/>
</dbReference>
<evidence type="ECO:0000259" key="1">
    <source>
        <dbReference type="Pfam" id="PF03275"/>
    </source>
</evidence>
<evidence type="ECO:0000313" key="3">
    <source>
        <dbReference type="Proteomes" id="UP000322080"/>
    </source>
</evidence>
<dbReference type="PANTHER" id="PTHR21197">
    <property type="entry name" value="UDP-GALACTOPYRANOSE MUTASE"/>
    <property type="match status" value="1"/>
</dbReference>
<dbReference type="AlphaFoldDB" id="A0A5D0RJS6"/>
<dbReference type="GO" id="GO:0008767">
    <property type="term" value="F:UDP-galactopyranose mutase activity"/>
    <property type="evidence" value="ECO:0007669"/>
    <property type="project" value="InterPro"/>
</dbReference>
<gene>
    <name evidence="2" type="ORF">FVF75_08580</name>
</gene>
<dbReference type="PANTHER" id="PTHR21197:SF0">
    <property type="entry name" value="UDP-GALACTOPYRANOSE MUTASE"/>
    <property type="match status" value="1"/>
</dbReference>
<evidence type="ECO:0000313" key="2">
    <source>
        <dbReference type="EMBL" id="TYB81752.1"/>
    </source>
</evidence>
<accession>A0A5D0RJS6</accession>
<name>A0A5D0RJS6_9RHOB</name>
<organism evidence="2 3">
    <name type="scientific">Maritimibacter fusiformis</name>
    <dbReference type="NCBI Taxonomy" id="2603819"/>
    <lineage>
        <taxon>Bacteria</taxon>
        <taxon>Pseudomonadati</taxon>
        <taxon>Pseudomonadota</taxon>
        <taxon>Alphaproteobacteria</taxon>
        <taxon>Rhodobacterales</taxon>
        <taxon>Roseobacteraceae</taxon>
        <taxon>Maritimibacter</taxon>
    </lineage>
</organism>
<dbReference type="GO" id="GO:0050660">
    <property type="term" value="F:flavin adenine dinucleotide binding"/>
    <property type="evidence" value="ECO:0007669"/>
    <property type="project" value="TreeGrafter"/>
</dbReference>
<dbReference type="Proteomes" id="UP000322080">
    <property type="component" value="Unassembled WGS sequence"/>
</dbReference>
<dbReference type="Gene3D" id="3.40.50.720">
    <property type="entry name" value="NAD(P)-binding Rossmann-like Domain"/>
    <property type="match status" value="3"/>
</dbReference>
<dbReference type="GO" id="GO:0005829">
    <property type="term" value="C:cytosol"/>
    <property type="evidence" value="ECO:0007669"/>
    <property type="project" value="TreeGrafter"/>
</dbReference>
<dbReference type="EMBL" id="VSIY01000005">
    <property type="protein sequence ID" value="TYB81752.1"/>
    <property type="molecule type" value="Genomic_DNA"/>
</dbReference>
<dbReference type="RefSeq" id="WP_148377561.1">
    <property type="nucleotide sequence ID" value="NZ_VSIY01000005.1"/>
</dbReference>
<keyword evidence="3" id="KW-1185">Reference proteome</keyword>
<dbReference type="SUPFAM" id="SSF51971">
    <property type="entry name" value="Nucleotide-binding domain"/>
    <property type="match status" value="1"/>
</dbReference>
<reference evidence="2 3" key="1">
    <citation type="submission" date="2019-08" db="EMBL/GenBank/DDBJ databases">
        <title>Identification of a novel species of the genus Boseongicola.</title>
        <authorList>
            <person name="Zhang X.-Q."/>
        </authorList>
    </citation>
    <scope>NUCLEOTIDE SEQUENCE [LARGE SCALE GENOMIC DNA]</scope>
    <source>
        <strain evidence="2 3">HY14</strain>
    </source>
</reference>
<dbReference type="SUPFAM" id="SSF54373">
    <property type="entry name" value="FAD-linked reductases, C-terminal domain"/>
    <property type="match status" value="1"/>
</dbReference>
<dbReference type="Pfam" id="PF03275">
    <property type="entry name" value="GLF"/>
    <property type="match status" value="1"/>
</dbReference>
<sequence>MRLLVAGAGFSGAVAGRALAELGHDVTIVDERDHVAGNCHTARDPETGVMVHVYGPHIFHTDDRRVWDYVARFAEMMPYVNRVKAVVGGEVYTLPINLHTINQFLRASFSPAEARAHVEALARDDIGTASNFEEQGLKLVGEDLYRAFFEGYTRKQWGVEPSRLPASILKRLPLRFTYDDNYFFHRHQGIPRDGYSAMVDAILDHPRIALQLGTRAEDMPGDFDHVLWTGPLDRYFDHAEGRLAYRTLRFEPIRAEGDIQGTAVMNYCDAEVAHTRIAEHKYFAPWEQAEFARSVAFREFSDDCGPGDIPFYPLRLADDKALLARYVARARATKGVTFLGRLGTYAYLDMDVTIGRALDTAEALHAAWQQGQPAPVFAHDPLN</sequence>
<proteinExistence type="predicted"/>